<dbReference type="PROSITE" id="PS50011">
    <property type="entry name" value="PROTEIN_KINASE_DOM"/>
    <property type="match status" value="1"/>
</dbReference>
<feature type="region of interest" description="Disordered" evidence="15">
    <location>
        <begin position="619"/>
        <end position="643"/>
    </location>
</feature>
<feature type="compositionally biased region" description="Basic and acidic residues" evidence="15">
    <location>
        <begin position="97"/>
        <end position="116"/>
    </location>
</feature>
<dbReference type="Gene3D" id="3.30.200.20">
    <property type="entry name" value="Phosphorylase Kinase, domain 1"/>
    <property type="match status" value="1"/>
</dbReference>
<evidence type="ECO:0000256" key="3">
    <source>
        <dbReference type="ARBA" id="ARBA00022527"/>
    </source>
</evidence>
<evidence type="ECO:0000256" key="12">
    <source>
        <dbReference type="ARBA" id="ARBA00047899"/>
    </source>
</evidence>
<comment type="caution">
    <text evidence="17">The sequence shown here is derived from an EMBL/GenBank/DDBJ whole genome shotgun (WGS) entry which is preliminary data.</text>
</comment>
<evidence type="ECO:0000256" key="6">
    <source>
        <dbReference type="ARBA" id="ARBA00022737"/>
    </source>
</evidence>
<evidence type="ECO:0000256" key="4">
    <source>
        <dbReference type="ARBA" id="ARBA00022679"/>
    </source>
</evidence>
<feature type="compositionally biased region" description="Polar residues" evidence="15">
    <location>
        <begin position="318"/>
        <end position="340"/>
    </location>
</feature>
<evidence type="ECO:0000256" key="10">
    <source>
        <dbReference type="ARBA" id="ARBA00022840"/>
    </source>
</evidence>
<dbReference type="PROSITE" id="PS00107">
    <property type="entry name" value="PROTEIN_KINASE_ATP"/>
    <property type="match status" value="1"/>
</dbReference>
<comment type="cofactor">
    <cofactor evidence="1">
        <name>Mg(2+)</name>
        <dbReference type="ChEBI" id="CHEBI:18420"/>
    </cofactor>
</comment>
<keyword evidence="3" id="KW-0723">Serine/threonine-protein kinase</keyword>
<evidence type="ECO:0000259" key="16">
    <source>
        <dbReference type="PROSITE" id="PS50011"/>
    </source>
</evidence>
<feature type="compositionally biased region" description="Basic and acidic residues" evidence="15">
    <location>
        <begin position="57"/>
        <end position="73"/>
    </location>
</feature>
<dbReference type="EC" id="2.7.11.1" evidence="2"/>
<evidence type="ECO:0000256" key="2">
    <source>
        <dbReference type="ARBA" id="ARBA00012513"/>
    </source>
</evidence>
<dbReference type="InterPro" id="IPR000719">
    <property type="entry name" value="Prot_kinase_dom"/>
</dbReference>
<keyword evidence="8 17" id="KW-0418">Kinase</keyword>
<evidence type="ECO:0000256" key="9">
    <source>
        <dbReference type="ARBA" id="ARBA00022837"/>
    </source>
</evidence>
<evidence type="ECO:0000256" key="8">
    <source>
        <dbReference type="ARBA" id="ARBA00022777"/>
    </source>
</evidence>
<dbReference type="FunFam" id="3.30.200.20:FF:000315">
    <property type="entry name" value="Calcium-dependent protein kinase 3"/>
    <property type="match status" value="1"/>
</dbReference>
<dbReference type="SUPFAM" id="SSF56112">
    <property type="entry name" value="Protein kinase-like (PK-like)"/>
    <property type="match status" value="1"/>
</dbReference>
<dbReference type="PANTHER" id="PTHR24347">
    <property type="entry name" value="SERINE/THREONINE-PROTEIN KINASE"/>
    <property type="match status" value="1"/>
</dbReference>
<feature type="compositionally biased region" description="Polar residues" evidence="15">
    <location>
        <begin position="376"/>
        <end position="387"/>
    </location>
</feature>
<dbReference type="GO" id="GO:0005524">
    <property type="term" value="F:ATP binding"/>
    <property type="evidence" value="ECO:0007669"/>
    <property type="project" value="UniProtKB-UniRule"/>
</dbReference>
<evidence type="ECO:0000256" key="15">
    <source>
        <dbReference type="SAM" id="MobiDB-lite"/>
    </source>
</evidence>
<feature type="region of interest" description="Disordered" evidence="15">
    <location>
        <begin position="373"/>
        <end position="424"/>
    </location>
</feature>
<feature type="region of interest" description="Disordered" evidence="15">
    <location>
        <begin position="447"/>
        <end position="494"/>
    </location>
</feature>
<dbReference type="GO" id="GO:0004674">
    <property type="term" value="F:protein serine/threonine kinase activity"/>
    <property type="evidence" value="ECO:0007669"/>
    <property type="project" value="UniProtKB-KW"/>
</dbReference>
<dbReference type="InterPro" id="IPR011009">
    <property type="entry name" value="Kinase-like_dom_sf"/>
</dbReference>
<comment type="similarity">
    <text evidence="11">Belongs to the protein kinase superfamily. Ser/Thr protein kinase family. CDPK subfamily.</text>
</comment>
<feature type="region of interest" description="Disordered" evidence="15">
    <location>
        <begin position="37"/>
        <end position="224"/>
    </location>
</feature>
<dbReference type="AlphaFoldDB" id="A0A9N8HUS6"/>
<keyword evidence="5" id="KW-0479">Metal-binding</keyword>
<evidence type="ECO:0000313" key="17">
    <source>
        <dbReference type="EMBL" id="CAB9526676.1"/>
    </source>
</evidence>
<comment type="catalytic activity">
    <reaction evidence="12">
        <text>L-threonyl-[protein] + ATP = O-phospho-L-threonyl-[protein] + ADP + H(+)</text>
        <dbReference type="Rhea" id="RHEA:46608"/>
        <dbReference type="Rhea" id="RHEA-COMP:11060"/>
        <dbReference type="Rhea" id="RHEA-COMP:11605"/>
        <dbReference type="ChEBI" id="CHEBI:15378"/>
        <dbReference type="ChEBI" id="CHEBI:30013"/>
        <dbReference type="ChEBI" id="CHEBI:30616"/>
        <dbReference type="ChEBI" id="CHEBI:61977"/>
        <dbReference type="ChEBI" id="CHEBI:456216"/>
        <dbReference type="EC" id="2.7.11.1"/>
    </reaction>
</comment>
<dbReference type="InterPro" id="IPR017441">
    <property type="entry name" value="Protein_kinase_ATP_BS"/>
</dbReference>
<feature type="region of interest" description="Disordered" evidence="15">
    <location>
        <begin position="1"/>
        <end position="24"/>
    </location>
</feature>
<gene>
    <name evidence="17" type="ORF">SEMRO_1868_G302570.1</name>
</gene>
<keyword evidence="9" id="KW-0106">Calcium</keyword>
<feature type="compositionally biased region" description="Basic and acidic residues" evidence="15">
    <location>
        <begin position="280"/>
        <end position="291"/>
    </location>
</feature>
<reference evidence="17" key="1">
    <citation type="submission" date="2020-06" db="EMBL/GenBank/DDBJ databases">
        <authorList>
            <consortium name="Plant Systems Biology data submission"/>
        </authorList>
    </citation>
    <scope>NUCLEOTIDE SEQUENCE</scope>
    <source>
        <strain evidence="17">D6</strain>
    </source>
</reference>
<feature type="compositionally biased region" description="Polar residues" evidence="15">
    <location>
        <begin position="408"/>
        <end position="424"/>
    </location>
</feature>
<evidence type="ECO:0000256" key="5">
    <source>
        <dbReference type="ARBA" id="ARBA00022723"/>
    </source>
</evidence>
<proteinExistence type="inferred from homology"/>
<evidence type="ECO:0000256" key="1">
    <source>
        <dbReference type="ARBA" id="ARBA00001946"/>
    </source>
</evidence>
<keyword evidence="7 14" id="KW-0547">Nucleotide-binding</keyword>
<comment type="catalytic activity">
    <reaction evidence="13">
        <text>L-seryl-[protein] + ATP = O-phospho-L-seryl-[protein] + ADP + H(+)</text>
        <dbReference type="Rhea" id="RHEA:17989"/>
        <dbReference type="Rhea" id="RHEA-COMP:9863"/>
        <dbReference type="Rhea" id="RHEA-COMP:11604"/>
        <dbReference type="ChEBI" id="CHEBI:15378"/>
        <dbReference type="ChEBI" id="CHEBI:29999"/>
        <dbReference type="ChEBI" id="CHEBI:30616"/>
        <dbReference type="ChEBI" id="CHEBI:83421"/>
        <dbReference type="ChEBI" id="CHEBI:456216"/>
        <dbReference type="EC" id="2.7.11.1"/>
    </reaction>
</comment>
<evidence type="ECO:0000256" key="11">
    <source>
        <dbReference type="ARBA" id="ARBA00024334"/>
    </source>
</evidence>
<feature type="region of interest" description="Disordered" evidence="15">
    <location>
        <begin position="265"/>
        <end position="355"/>
    </location>
</feature>
<feature type="binding site" evidence="14">
    <location>
        <position position="692"/>
    </location>
    <ligand>
        <name>ATP</name>
        <dbReference type="ChEBI" id="CHEBI:30616"/>
    </ligand>
</feature>
<dbReference type="FunFam" id="1.10.510.10:FF:000571">
    <property type="entry name" value="Maternal embryonic leucine zipper kinase"/>
    <property type="match status" value="1"/>
</dbReference>
<keyword evidence="10 14" id="KW-0067">ATP-binding</keyword>
<evidence type="ECO:0000313" key="18">
    <source>
        <dbReference type="Proteomes" id="UP001153069"/>
    </source>
</evidence>
<dbReference type="CDD" id="cd05117">
    <property type="entry name" value="STKc_CAMK"/>
    <property type="match status" value="1"/>
</dbReference>
<dbReference type="Pfam" id="PF00069">
    <property type="entry name" value="Pkinase"/>
    <property type="match status" value="1"/>
</dbReference>
<evidence type="ECO:0000256" key="14">
    <source>
        <dbReference type="PROSITE-ProRule" id="PRU10141"/>
    </source>
</evidence>
<dbReference type="GO" id="GO:0046872">
    <property type="term" value="F:metal ion binding"/>
    <property type="evidence" value="ECO:0007669"/>
    <property type="project" value="UniProtKB-KW"/>
</dbReference>
<organism evidence="17 18">
    <name type="scientific">Seminavis robusta</name>
    <dbReference type="NCBI Taxonomy" id="568900"/>
    <lineage>
        <taxon>Eukaryota</taxon>
        <taxon>Sar</taxon>
        <taxon>Stramenopiles</taxon>
        <taxon>Ochrophyta</taxon>
        <taxon>Bacillariophyta</taxon>
        <taxon>Bacillariophyceae</taxon>
        <taxon>Bacillariophycidae</taxon>
        <taxon>Naviculales</taxon>
        <taxon>Naviculaceae</taxon>
        <taxon>Seminavis</taxon>
    </lineage>
</organism>
<feature type="compositionally biased region" description="Polar residues" evidence="15">
    <location>
        <begin position="447"/>
        <end position="467"/>
    </location>
</feature>
<dbReference type="Gene3D" id="1.10.510.10">
    <property type="entry name" value="Transferase(Phosphotransferase) domain 1"/>
    <property type="match status" value="1"/>
</dbReference>
<feature type="compositionally biased region" description="Polar residues" evidence="15">
    <location>
        <begin position="475"/>
        <end position="486"/>
    </location>
</feature>
<feature type="compositionally biased region" description="Low complexity" evidence="15">
    <location>
        <begin position="346"/>
        <end position="355"/>
    </location>
</feature>
<protein>
    <recommendedName>
        <fullName evidence="2">non-specific serine/threonine protein kinase</fullName>
        <ecNumber evidence="2">2.7.11.1</ecNumber>
    </recommendedName>
</protein>
<name>A0A9N8HUS6_9STRA</name>
<keyword evidence="4" id="KW-0808">Transferase</keyword>
<keyword evidence="6" id="KW-0677">Repeat</keyword>
<evidence type="ECO:0000256" key="7">
    <source>
        <dbReference type="ARBA" id="ARBA00022741"/>
    </source>
</evidence>
<dbReference type="Proteomes" id="UP001153069">
    <property type="component" value="Unassembled WGS sequence"/>
</dbReference>
<evidence type="ECO:0000256" key="13">
    <source>
        <dbReference type="ARBA" id="ARBA00048679"/>
    </source>
</evidence>
<sequence>MMDVKPFSPNSSNASKKDEKSGGVVAGGLVAARRSTFVRDFSIGGLIPSFSKKNKGKDKDKQDKGKDKDKEDNTNNNSKQEPKASNKKASTKSPIKAVKDKFEATKDSSKEKEVKDAAITNTTKDSAKKSSSPSPKSEQPATSTGRGRAAPATRKVGRKRSSSLTSMGRRRGTISDKKDTSKPATTKHIKGSKSFDILAPEKKKKDEDDDIFGFEKGSSSLTELDAAKEVVEKEHLPHKAKISHFELRSSQNAALGYGFNWKDQMNSSTSAKPSSRSRRHTMDLGGGERKKSPPLNKSFGNDSTHSAPAVSKKIAANRRTSTFRNSTGRTSNFRNSTGSSFDDENSISSDNTSSTISTAASNYNNLSAANAKRNGTFRNSTGQSLDLSSDDNCGDTLGPLPTTRRGFRSSTGDMDDSSASNAFASTRRASSANYNYNTRRASAFRASTGTMDDNSSNATHVTSNNARRSGAFRASTGTTNEDLSPNRSRSRRVSQVVESKMKTLSLGLAKTYNVNLDLDEEDIEEELTLDKLAVVRKRESTAQFLDRQRAFDGHSSLGALDSSTSSLPTLNELVSKGNTNRKSFNNSWGDIEEQIQTREFVCTTQFPQLAETKTKLADNWKKTPPPQEPHKLQTLTQEPSGEAKKDFISGREGNFEDFYQLGEMLGEGEFGAVHSCTHKETGNERAVKIILKEEMSELEYDNVIQEFQILTDIDNPNVIRVYEFFSSDEKFYIVQELAMGGDLFDELAEQGRIAEKEVLTLMRSILGCVQYLAKRNVCHRDLNLENILLDETKNYEKLKVIDFGLAARCEPGEKLFEMVGKPRYISPEVLGDDGYDLKYDIWSAGVTAYTLMAGYHPFEADHDVEVYQQIVDGYFDFKGPEWETVSNQAKDL</sequence>
<dbReference type="EMBL" id="CAICTM010001866">
    <property type="protein sequence ID" value="CAB9526676.1"/>
    <property type="molecule type" value="Genomic_DNA"/>
</dbReference>
<keyword evidence="18" id="KW-1185">Reference proteome</keyword>
<accession>A0A9N8HUS6</accession>
<feature type="domain" description="Protein kinase" evidence="16">
    <location>
        <begin position="659"/>
        <end position="892"/>
    </location>
</feature>